<dbReference type="KEGG" id="tcn:H9L16_05010"/>
<dbReference type="SUPFAM" id="SSF46626">
    <property type="entry name" value="Cytochrome c"/>
    <property type="match status" value="1"/>
</dbReference>
<dbReference type="RefSeq" id="WP_187553460.1">
    <property type="nucleotide sequence ID" value="NZ_BMZL01000001.1"/>
</dbReference>
<keyword evidence="3 6" id="KW-0479">Metal-binding</keyword>
<protein>
    <submittedName>
        <fullName evidence="9">Cytochrome c5 family protein</fullName>
    </submittedName>
</protein>
<evidence type="ECO:0000256" key="1">
    <source>
        <dbReference type="ARBA" id="ARBA00022448"/>
    </source>
</evidence>
<organism evidence="9 10">
    <name type="scientific">Thermomonas carbonis</name>
    <dbReference type="NCBI Taxonomy" id="1463158"/>
    <lineage>
        <taxon>Bacteria</taxon>
        <taxon>Pseudomonadati</taxon>
        <taxon>Pseudomonadota</taxon>
        <taxon>Gammaproteobacteria</taxon>
        <taxon>Lysobacterales</taxon>
        <taxon>Lysobacteraceae</taxon>
        <taxon>Thermomonas</taxon>
    </lineage>
</organism>
<evidence type="ECO:0000256" key="7">
    <source>
        <dbReference type="SAM" id="Phobius"/>
    </source>
</evidence>
<dbReference type="GO" id="GO:0020037">
    <property type="term" value="F:heme binding"/>
    <property type="evidence" value="ECO:0007669"/>
    <property type="project" value="InterPro"/>
</dbReference>
<feature type="domain" description="Cytochrome c" evidence="8">
    <location>
        <begin position="87"/>
        <end position="172"/>
    </location>
</feature>
<accession>A0A7G9SSX0</accession>
<reference evidence="9 10" key="1">
    <citation type="submission" date="2020-08" db="EMBL/GenBank/DDBJ databases">
        <title>Genome sequence of Thermomonas carbonis KCTC 42013T.</title>
        <authorList>
            <person name="Hyun D.-W."/>
            <person name="Bae J.-W."/>
        </authorList>
    </citation>
    <scope>NUCLEOTIDE SEQUENCE [LARGE SCALE GENOMIC DNA]</scope>
    <source>
        <strain evidence="9 10">KCTC 42013</strain>
    </source>
</reference>
<dbReference type="InterPro" id="IPR009056">
    <property type="entry name" value="Cyt_c-like_dom"/>
</dbReference>
<evidence type="ECO:0000256" key="6">
    <source>
        <dbReference type="PROSITE-ProRule" id="PRU00433"/>
    </source>
</evidence>
<keyword evidence="10" id="KW-1185">Reference proteome</keyword>
<dbReference type="GO" id="GO:0005506">
    <property type="term" value="F:iron ion binding"/>
    <property type="evidence" value="ECO:0007669"/>
    <property type="project" value="InterPro"/>
</dbReference>
<keyword evidence="5 6" id="KW-0408">Iron</keyword>
<proteinExistence type="predicted"/>
<keyword evidence="2 6" id="KW-0349">Heme</keyword>
<dbReference type="PROSITE" id="PS51007">
    <property type="entry name" value="CYTC"/>
    <property type="match status" value="1"/>
</dbReference>
<evidence type="ECO:0000313" key="9">
    <source>
        <dbReference type="EMBL" id="QNN70945.1"/>
    </source>
</evidence>
<keyword evidence="7" id="KW-1133">Transmembrane helix</keyword>
<dbReference type="EMBL" id="CP060719">
    <property type="protein sequence ID" value="QNN70945.1"/>
    <property type="molecule type" value="Genomic_DNA"/>
</dbReference>
<keyword evidence="7" id="KW-0812">Transmembrane</keyword>
<keyword evidence="4" id="KW-0249">Electron transport</keyword>
<name>A0A7G9SSX0_9GAMM</name>
<dbReference type="InterPro" id="IPR036909">
    <property type="entry name" value="Cyt_c-like_dom_sf"/>
</dbReference>
<evidence type="ECO:0000256" key="2">
    <source>
        <dbReference type="ARBA" id="ARBA00022617"/>
    </source>
</evidence>
<dbReference type="GO" id="GO:0009055">
    <property type="term" value="F:electron transfer activity"/>
    <property type="evidence" value="ECO:0007669"/>
    <property type="project" value="InterPro"/>
</dbReference>
<dbReference type="InterPro" id="IPR002323">
    <property type="entry name" value="Cyt_CIE"/>
</dbReference>
<evidence type="ECO:0000256" key="5">
    <source>
        <dbReference type="ARBA" id="ARBA00023004"/>
    </source>
</evidence>
<keyword evidence="7" id="KW-0472">Membrane</keyword>
<gene>
    <name evidence="9" type="ORF">H9L16_05010</name>
</gene>
<keyword evidence="1" id="KW-0813">Transport</keyword>
<evidence type="ECO:0000313" key="10">
    <source>
        <dbReference type="Proteomes" id="UP000515804"/>
    </source>
</evidence>
<dbReference type="PANTHER" id="PTHR40942:SF4">
    <property type="entry name" value="CYTOCHROME C5"/>
    <property type="match status" value="1"/>
</dbReference>
<dbReference type="Pfam" id="PF00034">
    <property type="entry name" value="Cytochrom_C"/>
    <property type="match status" value="1"/>
</dbReference>
<dbReference type="PANTHER" id="PTHR40942">
    <property type="match status" value="1"/>
</dbReference>
<feature type="transmembrane region" description="Helical" evidence="7">
    <location>
        <begin position="12"/>
        <end position="33"/>
    </location>
</feature>
<dbReference type="Proteomes" id="UP000515804">
    <property type="component" value="Chromosome"/>
</dbReference>
<dbReference type="PRINTS" id="PR00607">
    <property type="entry name" value="CYTCHROMECIE"/>
</dbReference>
<evidence type="ECO:0000256" key="4">
    <source>
        <dbReference type="ARBA" id="ARBA00022982"/>
    </source>
</evidence>
<dbReference type="AlphaFoldDB" id="A0A7G9SSX0"/>
<evidence type="ECO:0000256" key="3">
    <source>
        <dbReference type="ARBA" id="ARBA00022723"/>
    </source>
</evidence>
<dbReference type="Gene3D" id="1.10.760.10">
    <property type="entry name" value="Cytochrome c-like domain"/>
    <property type="match status" value="1"/>
</dbReference>
<sequence length="173" mass="17850">MRNYDLEFLKRFSLVLAFLALVTLGLILFAYYLNTKVVHTQDPAIQQRLLARIAPVGDVYAGATGAAAQAAAAAAAQASLLANIPFDGRTDGAEIFNNSTCTGCHTAGIGGAPKLDAAGIGARLAEQGIDTLVTQAINGFTGSAGVMPAKGGNPALTDEQIKATVEWMVAQSK</sequence>
<evidence type="ECO:0000259" key="8">
    <source>
        <dbReference type="PROSITE" id="PS51007"/>
    </source>
</evidence>